<evidence type="ECO:0000313" key="3">
    <source>
        <dbReference type="Proteomes" id="UP000006503"/>
    </source>
</evidence>
<name>I7C8A7_PSEPT</name>
<evidence type="ECO:0000313" key="2">
    <source>
        <dbReference type="EMBL" id="AFO47949.1"/>
    </source>
</evidence>
<sequence length="52" mass="5857">MTYFRHVELLSSGPQGRHRCTGCASQEIKKDPRSTWGRLKRAGPQSEKLSAL</sequence>
<protein>
    <submittedName>
        <fullName evidence="2">Uncharacterized protein</fullName>
    </submittedName>
</protein>
<evidence type="ECO:0000256" key="1">
    <source>
        <dbReference type="SAM" id="MobiDB-lite"/>
    </source>
</evidence>
<dbReference type="Proteomes" id="UP000006503">
    <property type="component" value="Chromosome"/>
</dbReference>
<dbReference type="KEGG" id="ppx:T1E_2101"/>
<dbReference type="HOGENOM" id="CLU_3083774_0_0_6"/>
<dbReference type="PATRIC" id="fig|1196325.3.peg.2091"/>
<proteinExistence type="predicted"/>
<reference evidence="3" key="1">
    <citation type="journal article" date="2013" name="Microb. Biotechnol.">
        <title>Metabolic potential of the organic-solvent tolerant Pseudomonas putida DOT-T1E deduced from its annotated genome.</title>
        <authorList>
            <person name="Udaondo Z."/>
            <person name="Molina L."/>
            <person name="Daniels C."/>
            <person name="Gomez M.J."/>
            <person name="Molina-Henares M.A."/>
            <person name="Matilla M.A."/>
            <person name="Roca A."/>
            <person name="Fernandez M."/>
            <person name="Duque E."/>
            <person name="Segura A."/>
            <person name="Ramos J.L."/>
        </authorList>
    </citation>
    <scope>NUCLEOTIDE SEQUENCE [LARGE SCALE GENOMIC DNA]</scope>
    <source>
        <strain evidence="3">DOT-T1E</strain>
    </source>
</reference>
<dbReference type="AlphaFoldDB" id="I7C8A7"/>
<dbReference type="EMBL" id="CP003734">
    <property type="protein sequence ID" value="AFO47949.1"/>
    <property type="molecule type" value="Genomic_DNA"/>
</dbReference>
<gene>
    <name evidence="2" type="ordered locus">T1E_2101</name>
</gene>
<feature type="region of interest" description="Disordered" evidence="1">
    <location>
        <begin position="31"/>
        <end position="52"/>
    </location>
</feature>
<accession>I7C8A7</accession>
<organism evidence="2 3">
    <name type="scientific">Pseudomonas putida (strain DOT-T1E)</name>
    <dbReference type="NCBI Taxonomy" id="1196325"/>
    <lineage>
        <taxon>Bacteria</taxon>
        <taxon>Pseudomonadati</taxon>
        <taxon>Pseudomonadota</taxon>
        <taxon>Gammaproteobacteria</taxon>
        <taxon>Pseudomonadales</taxon>
        <taxon>Pseudomonadaceae</taxon>
        <taxon>Pseudomonas</taxon>
    </lineage>
</organism>